<dbReference type="RefSeq" id="XP_016238530.1">
    <property type="nucleotide sequence ID" value="XM_016376960.1"/>
</dbReference>
<reference evidence="2 3" key="1">
    <citation type="submission" date="2015-01" db="EMBL/GenBank/DDBJ databases">
        <title>The Genome Sequence of Exophiala spinifera CBS89968.</title>
        <authorList>
            <consortium name="The Broad Institute Genomics Platform"/>
            <person name="Cuomo C."/>
            <person name="de Hoog S."/>
            <person name="Gorbushina A."/>
            <person name="Stielow B."/>
            <person name="Teixiera M."/>
            <person name="Abouelleil A."/>
            <person name="Chapman S.B."/>
            <person name="Priest M."/>
            <person name="Young S.K."/>
            <person name="Wortman J."/>
            <person name="Nusbaum C."/>
            <person name="Birren B."/>
        </authorList>
    </citation>
    <scope>NUCLEOTIDE SEQUENCE [LARGE SCALE GENOMIC DNA]</scope>
    <source>
        <strain evidence="2 3">CBS 89968</strain>
    </source>
</reference>
<dbReference type="OrthoDB" id="4779541at2759"/>
<protein>
    <submittedName>
        <fullName evidence="2">Uncharacterized protein</fullName>
    </submittedName>
</protein>
<gene>
    <name evidence="2" type="ORF">PV08_02602</name>
</gene>
<feature type="compositionally biased region" description="Basic and acidic residues" evidence="1">
    <location>
        <begin position="41"/>
        <end position="73"/>
    </location>
</feature>
<dbReference type="VEuPathDB" id="FungiDB:PV08_02602"/>
<proteinExistence type="predicted"/>
<evidence type="ECO:0000313" key="3">
    <source>
        <dbReference type="Proteomes" id="UP000053328"/>
    </source>
</evidence>
<dbReference type="STRING" id="91928.A0A0D2C3U5"/>
<dbReference type="AlphaFoldDB" id="A0A0D2C3U5"/>
<organism evidence="2 3">
    <name type="scientific">Exophiala spinifera</name>
    <dbReference type="NCBI Taxonomy" id="91928"/>
    <lineage>
        <taxon>Eukaryota</taxon>
        <taxon>Fungi</taxon>
        <taxon>Dikarya</taxon>
        <taxon>Ascomycota</taxon>
        <taxon>Pezizomycotina</taxon>
        <taxon>Eurotiomycetes</taxon>
        <taxon>Chaetothyriomycetidae</taxon>
        <taxon>Chaetothyriales</taxon>
        <taxon>Herpotrichiellaceae</taxon>
        <taxon>Exophiala</taxon>
    </lineage>
</organism>
<dbReference type="EMBL" id="KN847493">
    <property type="protein sequence ID" value="KIW18314.1"/>
    <property type="molecule type" value="Genomic_DNA"/>
</dbReference>
<accession>A0A0D2C3U5</accession>
<sequence length="164" mass="17664">MTDKIHHAADQVIGSIDSGMHRIHGAGDVVRGTAMEALDKLLHSREGEERDREIAQRGRAEMETAGEWERERGGDDDDGGWSGSTASATRTKLHAHSGRPRSRSGGGGGIGEGSHLAQSRIRTAENASNLSSPHTREEGHGAERRRIGSEKGDELKAARLAMRE</sequence>
<feature type="compositionally biased region" description="Polar residues" evidence="1">
    <location>
        <begin position="116"/>
        <end position="133"/>
    </location>
</feature>
<feature type="compositionally biased region" description="Basic and acidic residues" evidence="1">
    <location>
        <begin position="134"/>
        <end position="164"/>
    </location>
</feature>
<evidence type="ECO:0000256" key="1">
    <source>
        <dbReference type="SAM" id="MobiDB-lite"/>
    </source>
</evidence>
<feature type="compositionally biased region" description="Basic residues" evidence="1">
    <location>
        <begin position="91"/>
        <end position="102"/>
    </location>
</feature>
<dbReference type="HOGENOM" id="CLU_1815790_0_0_1"/>
<dbReference type="Proteomes" id="UP000053328">
    <property type="component" value="Unassembled WGS sequence"/>
</dbReference>
<feature type="region of interest" description="Disordered" evidence="1">
    <location>
        <begin position="41"/>
        <end position="164"/>
    </location>
</feature>
<name>A0A0D2C3U5_9EURO</name>
<dbReference type="GeneID" id="27329685"/>
<keyword evidence="3" id="KW-1185">Reference proteome</keyword>
<evidence type="ECO:0000313" key="2">
    <source>
        <dbReference type="EMBL" id="KIW18314.1"/>
    </source>
</evidence>